<dbReference type="EC" id="2.7.7.7" evidence="3 16"/>
<keyword evidence="9 17" id="KW-0227">DNA damage</keyword>
<reference evidence="21 22" key="1">
    <citation type="submission" date="2020-06" db="EMBL/GenBank/DDBJ databases">
        <title>The endosymbiont of the kinetoplastid Bodo saltans is a Paracaedibacter-like alpha-proteobacterium possessing a putative toxin-antitoxin system.</title>
        <authorList>
            <person name="Midha S."/>
            <person name="Rigden D.J."/>
            <person name="Siozios S."/>
            <person name="Hurst G.D.D."/>
            <person name="Jackson A.P."/>
        </authorList>
    </citation>
    <scope>NUCLEOTIDE SEQUENCE [LARGE SCALE GENOMIC DNA]</scope>
    <source>
        <strain evidence="21">Lake Konstanz</strain>
    </source>
</reference>
<dbReference type="InterPro" id="IPR012337">
    <property type="entry name" value="RNaseH-like_sf"/>
</dbReference>
<evidence type="ECO:0000256" key="12">
    <source>
        <dbReference type="ARBA" id="ARBA00022932"/>
    </source>
</evidence>
<dbReference type="CDD" id="cd09859">
    <property type="entry name" value="PIN_53EXO"/>
    <property type="match status" value="1"/>
</dbReference>
<keyword evidence="10 17" id="KW-0378">Hydrolase</keyword>
<dbReference type="EMBL" id="CP054719">
    <property type="protein sequence ID" value="QOL19898.1"/>
    <property type="molecule type" value="Genomic_DNA"/>
</dbReference>
<evidence type="ECO:0000256" key="10">
    <source>
        <dbReference type="ARBA" id="ARBA00022801"/>
    </source>
</evidence>
<evidence type="ECO:0000313" key="22">
    <source>
        <dbReference type="Proteomes" id="UP000594001"/>
    </source>
</evidence>
<dbReference type="GO" id="GO:0006302">
    <property type="term" value="P:double-strand break repair"/>
    <property type="evidence" value="ECO:0007669"/>
    <property type="project" value="TreeGrafter"/>
</dbReference>
<comment type="catalytic activity">
    <reaction evidence="15 17">
        <text>DNA(n) + a 2'-deoxyribonucleoside 5'-triphosphate = DNA(n+1) + diphosphate</text>
        <dbReference type="Rhea" id="RHEA:22508"/>
        <dbReference type="Rhea" id="RHEA-COMP:17339"/>
        <dbReference type="Rhea" id="RHEA-COMP:17340"/>
        <dbReference type="ChEBI" id="CHEBI:33019"/>
        <dbReference type="ChEBI" id="CHEBI:61560"/>
        <dbReference type="ChEBI" id="CHEBI:173112"/>
        <dbReference type="EC" id="2.7.7.7"/>
    </reaction>
</comment>
<dbReference type="GO" id="GO:0006261">
    <property type="term" value="P:DNA-templated DNA replication"/>
    <property type="evidence" value="ECO:0007669"/>
    <property type="project" value="UniProtKB-UniRule"/>
</dbReference>
<keyword evidence="22" id="KW-1185">Reference proteome</keyword>
<dbReference type="Gene3D" id="1.20.1060.10">
    <property type="entry name" value="Taq DNA Polymerase, Chain T, domain 4"/>
    <property type="match status" value="1"/>
</dbReference>
<dbReference type="Gene3D" id="3.30.420.10">
    <property type="entry name" value="Ribonuclease H-like superfamily/Ribonuclease H"/>
    <property type="match status" value="1"/>
</dbReference>
<dbReference type="SUPFAM" id="SSF53098">
    <property type="entry name" value="Ribonuclease H-like"/>
    <property type="match status" value="1"/>
</dbReference>
<evidence type="ECO:0000256" key="2">
    <source>
        <dbReference type="ARBA" id="ARBA00011541"/>
    </source>
</evidence>
<dbReference type="InterPro" id="IPR019760">
    <property type="entry name" value="DNA-dir_DNA_pol_A_CS"/>
</dbReference>
<dbReference type="InterPro" id="IPR020045">
    <property type="entry name" value="DNA_polI_H3TH"/>
</dbReference>
<dbReference type="Gene3D" id="3.30.70.370">
    <property type="match status" value="1"/>
</dbReference>
<dbReference type="InterPro" id="IPR002298">
    <property type="entry name" value="DNA_polymerase_A"/>
</dbReference>
<evidence type="ECO:0000259" key="19">
    <source>
        <dbReference type="SMART" id="SM00475"/>
    </source>
</evidence>
<dbReference type="InterPro" id="IPR018320">
    <property type="entry name" value="DNA_polymerase_1"/>
</dbReference>
<dbReference type="InterPro" id="IPR043502">
    <property type="entry name" value="DNA/RNA_pol_sf"/>
</dbReference>
<dbReference type="CDD" id="cd06139">
    <property type="entry name" value="DNA_polA_I_Ecoli_like_exo"/>
    <property type="match status" value="1"/>
</dbReference>
<feature type="domain" description="DNA-directed DNA polymerase family A palm" evidence="20">
    <location>
        <begin position="671"/>
        <end position="877"/>
    </location>
</feature>
<dbReference type="SUPFAM" id="SSF47807">
    <property type="entry name" value="5' to 3' exonuclease, C-terminal subdomain"/>
    <property type="match status" value="1"/>
</dbReference>
<dbReference type="PANTHER" id="PTHR10133:SF27">
    <property type="entry name" value="DNA POLYMERASE NU"/>
    <property type="match status" value="1"/>
</dbReference>
<evidence type="ECO:0000256" key="17">
    <source>
        <dbReference type="RuleBase" id="RU004460"/>
    </source>
</evidence>
<keyword evidence="7 17" id="KW-0235">DNA replication</keyword>
<evidence type="ECO:0000256" key="14">
    <source>
        <dbReference type="ARBA" id="ARBA00023204"/>
    </source>
</evidence>
<dbReference type="FunFam" id="3.40.50.1010:FF:000001">
    <property type="entry name" value="DNA polymerase I"/>
    <property type="match status" value="1"/>
</dbReference>
<comment type="subunit">
    <text evidence="2">Single-chain monomer with multiple functions.</text>
</comment>
<keyword evidence="5 17" id="KW-0808">Transferase</keyword>
<dbReference type="InterPro" id="IPR008918">
    <property type="entry name" value="HhH2"/>
</dbReference>
<evidence type="ECO:0000256" key="6">
    <source>
        <dbReference type="ARBA" id="ARBA00022695"/>
    </source>
</evidence>
<dbReference type="InterPro" id="IPR029060">
    <property type="entry name" value="PIN-like_dom_sf"/>
</dbReference>
<evidence type="ECO:0000259" key="18">
    <source>
        <dbReference type="SMART" id="SM00474"/>
    </source>
</evidence>
<dbReference type="CDD" id="cd08637">
    <property type="entry name" value="DNA_pol_A_pol_I_C"/>
    <property type="match status" value="1"/>
</dbReference>
<keyword evidence="6 17" id="KW-0548">Nucleotidyltransferase</keyword>
<protein>
    <recommendedName>
        <fullName evidence="4 16">DNA polymerase I</fullName>
        <ecNumber evidence="3 16">2.7.7.7</ecNumber>
    </recommendedName>
</protein>
<dbReference type="InterPro" id="IPR002562">
    <property type="entry name" value="3'-5'_exonuclease_dom"/>
</dbReference>
<dbReference type="InterPro" id="IPR001098">
    <property type="entry name" value="DNA-dir_DNA_pol_A_palm_dom"/>
</dbReference>
<dbReference type="InterPro" id="IPR002421">
    <property type="entry name" value="5-3_exonuclease"/>
</dbReference>
<dbReference type="GO" id="GO:0008409">
    <property type="term" value="F:5'-3' exonuclease activity"/>
    <property type="evidence" value="ECO:0007669"/>
    <property type="project" value="UniProtKB-UniRule"/>
</dbReference>
<dbReference type="Pfam" id="PF02739">
    <property type="entry name" value="5_3_exonuc_N"/>
    <property type="match status" value="1"/>
</dbReference>
<keyword evidence="8" id="KW-0540">Nuclease</keyword>
<dbReference type="SMART" id="SM00474">
    <property type="entry name" value="35EXOc"/>
    <property type="match status" value="1"/>
</dbReference>
<dbReference type="PROSITE" id="PS00447">
    <property type="entry name" value="DNA_POLYMERASE_A"/>
    <property type="match status" value="1"/>
</dbReference>
<dbReference type="SMART" id="SM00482">
    <property type="entry name" value="POLAc"/>
    <property type="match status" value="1"/>
</dbReference>
<evidence type="ECO:0000256" key="3">
    <source>
        <dbReference type="ARBA" id="ARBA00012417"/>
    </source>
</evidence>
<feature type="domain" description="3'-5' exonuclease" evidence="18">
    <location>
        <begin position="307"/>
        <end position="501"/>
    </location>
</feature>
<dbReference type="CDD" id="cd09898">
    <property type="entry name" value="H3TH_53EXO"/>
    <property type="match status" value="1"/>
</dbReference>
<dbReference type="InterPro" id="IPR036279">
    <property type="entry name" value="5-3_exonuclease_C_sf"/>
</dbReference>
<comment type="similarity">
    <text evidence="1 17">Belongs to the DNA polymerase type-A family.</text>
</comment>
<dbReference type="PANTHER" id="PTHR10133">
    <property type="entry name" value="DNA POLYMERASE I"/>
    <property type="match status" value="1"/>
</dbReference>
<dbReference type="SMART" id="SM00475">
    <property type="entry name" value="53EXOc"/>
    <property type="match status" value="1"/>
</dbReference>
<evidence type="ECO:0000256" key="8">
    <source>
        <dbReference type="ARBA" id="ARBA00022722"/>
    </source>
</evidence>
<dbReference type="PRINTS" id="PR00868">
    <property type="entry name" value="DNAPOLI"/>
</dbReference>
<dbReference type="InterPro" id="IPR036397">
    <property type="entry name" value="RNaseH_sf"/>
</dbReference>
<dbReference type="SUPFAM" id="SSF88723">
    <property type="entry name" value="PIN domain-like"/>
    <property type="match status" value="1"/>
</dbReference>
<dbReference type="Gene3D" id="1.10.150.20">
    <property type="entry name" value="5' to 3' exonuclease, C-terminal subdomain"/>
    <property type="match status" value="2"/>
</dbReference>
<dbReference type="SUPFAM" id="SSF56672">
    <property type="entry name" value="DNA/RNA polymerases"/>
    <property type="match status" value="1"/>
</dbReference>
<dbReference type="Gene3D" id="3.40.50.1010">
    <property type="entry name" value="5'-nuclease"/>
    <property type="match status" value="1"/>
</dbReference>
<dbReference type="KEGG" id="pbal:CPBP_00669"/>
<name>A0A7L9RU41_9PROT</name>
<sequence>MTDTQKTLCLIDGSGFIFRAFYALPPLSRPDGTPVGAVFGFTSMLMNLIETHKHDLWAVIFDAKRHNFRHELYPDYKANRASPPPELIPQFSLIRDVCKTFDVPSIEMEGYEADDLIATYAHQAAQDGYKVTVVSGDKDLMQLMNSDVELIDPIKNRVLTHEDVAKKFGVLPEKVADVQALMGDSTDNVPGIPGIGPKTASELITTYGDLEALLKNAHTIPQVKRRELIQTHADAARLSKQLVLLKADVPVIVPYQDLKPKQMDYSKVINFITEQGFHRLKSRALNFFENQATPHIIAEASTLKGSFTCIQTLDDLQHAITAIQSLGYVAIDTETDGLSTSTCNLIGISLAWNTEGGVYIPIHHKNAEGVRIPDQLSLDDIRPILLPILQNSGILKIGHNIKFDAEVLANHTLPLDSTISDTIVMSYTLDMGRNNHGLDELALKYFNYSMVSYKEAIATAPRLNRKEPTFDYVSIDTATTYAAEDAWITLMLHDTLKKRLVDEKCTGLYHSLDRPLIPVIIAMELEGVKIDIDYLNQLTETFENNCKQLEHHVFQLAGQEFNLGSPKQLSEILFETLNLPNDQKKGKSGHYSTDSDVLESLAFQGHQIAEHLLSWRQYNKLINTYTRLLPEKISPKTGRVHTNFGLTITTTGRLSSSDPNLQNIPIRTEAGRLIRKAFIADQGYKIVSFDYSQIELRLLAHIADIHELKEAFHHNQDIHTLTASHVLGIPVDQITPDQRRSAKAINFGIIYGISAFGLSNQLGVSKSQAQSYIDAYFQRYPGIKAYMDNTIQHARAHGYVTTLLDHKAYIRGLEDRNYSMRNYAERQAINAPIQGSNADIIKKAMIQIFDQITKHKMSAKMLLQVHDELIFEIPEQAVESEVPLIKSIMENAAKISVPIVVDCGVADNWADAH</sequence>
<dbReference type="FunFam" id="1.10.150.20:FF:000002">
    <property type="entry name" value="DNA polymerase I"/>
    <property type="match status" value="1"/>
</dbReference>
<evidence type="ECO:0000256" key="11">
    <source>
        <dbReference type="ARBA" id="ARBA00022839"/>
    </source>
</evidence>
<evidence type="ECO:0000256" key="1">
    <source>
        <dbReference type="ARBA" id="ARBA00007705"/>
    </source>
</evidence>
<dbReference type="NCBIfam" id="NF004397">
    <property type="entry name" value="PRK05755.1"/>
    <property type="match status" value="1"/>
</dbReference>
<evidence type="ECO:0000256" key="16">
    <source>
        <dbReference type="NCBIfam" id="TIGR00593"/>
    </source>
</evidence>
<dbReference type="FunFam" id="1.20.1060.10:FF:000001">
    <property type="entry name" value="DNA polymerase I"/>
    <property type="match status" value="1"/>
</dbReference>
<evidence type="ECO:0000256" key="5">
    <source>
        <dbReference type="ARBA" id="ARBA00022679"/>
    </source>
</evidence>
<organism evidence="21 22">
    <name type="scientific">Candidatus Bodocaedibacter vickermanii</name>
    <dbReference type="NCBI Taxonomy" id="2741701"/>
    <lineage>
        <taxon>Bacteria</taxon>
        <taxon>Pseudomonadati</taxon>
        <taxon>Pseudomonadota</taxon>
        <taxon>Alphaproteobacteria</taxon>
        <taxon>Holosporales</taxon>
        <taxon>Candidatus Paracaedibacteraceae</taxon>
        <taxon>Candidatus Bodocaedibacter</taxon>
    </lineage>
</organism>
<dbReference type="FunFam" id="1.10.150.20:FF:000003">
    <property type="entry name" value="DNA polymerase I"/>
    <property type="match status" value="1"/>
</dbReference>
<evidence type="ECO:0000256" key="13">
    <source>
        <dbReference type="ARBA" id="ARBA00023125"/>
    </source>
</evidence>
<dbReference type="RefSeq" id="WP_350331457.1">
    <property type="nucleotide sequence ID" value="NZ_CP054719.1"/>
</dbReference>
<proteinExistence type="inferred from homology"/>
<dbReference type="AlphaFoldDB" id="A0A7L9RU41"/>
<evidence type="ECO:0000259" key="20">
    <source>
        <dbReference type="SMART" id="SM00482"/>
    </source>
</evidence>
<evidence type="ECO:0000256" key="7">
    <source>
        <dbReference type="ARBA" id="ARBA00022705"/>
    </source>
</evidence>
<keyword evidence="14 17" id="KW-0234">DNA repair</keyword>
<feature type="domain" description="5'-3' exonuclease" evidence="19">
    <location>
        <begin position="5"/>
        <end position="261"/>
    </location>
</feature>
<dbReference type="SMART" id="SM00279">
    <property type="entry name" value="HhH2"/>
    <property type="match status" value="1"/>
</dbReference>
<accession>A0A7L9RU41</accession>
<dbReference type="GO" id="GO:0003887">
    <property type="term" value="F:DNA-directed DNA polymerase activity"/>
    <property type="evidence" value="ECO:0007669"/>
    <property type="project" value="UniProtKB-UniRule"/>
</dbReference>
<keyword evidence="12 17" id="KW-0239">DNA-directed DNA polymerase</keyword>
<keyword evidence="13 17" id="KW-0238">DNA-binding</keyword>
<evidence type="ECO:0000256" key="15">
    <source>
        <dbReference type="ARBA" id="ARBA00049244"/>
    </source>
</evidence>
<gene>
    <name evidence="17 21" type="primary">polA</name>
    <name evidence="21" type="ORF">CPBP_00669</name>
</gene>
<evidence type="ECO:0000313" key="21">
    <source>
        <dbReference type="EMBL" id="QOL19898.1"/>
    </source>
</evidence>
<dbReference type="InterPro" id="IPR020046">
    <property type="entry name" value="5-3_exonucl_a-hlix_arch_N"/>
</dbReference>
<dbReference type="Pfam" id="PF00476">
    <property type="entry name" value="DNA_pol_A"/>
    <property type="match status" value="1"/>
</dbReference>
<keyword evidence="11 17" id="KW-0269">Exonuclease</keyword>
<dbReference type="Pfam" id="PF01367">
    <property type="entry name" value="5_3_exonuc"/>
    <property type="match status" value="1"/>
</dbReference>
<dbReference type="GO" id="GO:0003677">
    <property type="term" value="F:DNA binding"/>
    <property type="evidence" value="ECO:0007669"/>
    <property type="project" value="UniProtKB-UniRule"/>
</dbReference>
<dbReference type="Pfam" id="PF01612">
    <property type="entry name" value="DNA_pol_A_exo1"/>
    <property type="match status" value="1"/>
</dbReference>
<evidence type="ECO:0000256" key="4">
    <source>
        <dbReference type="ARBA" id="ARBA00020311"/>
    </source>
</evidence>
<dbReference type="NCBIfam" id="TIGR00593">
    <property type="entry name" value="pola"/>
    <property type="match status" value="1"/>
</dbReference>
<evidence type="ECO:0000256" key="9">
    <source>
        <dbReference type="ARBA" id="ARBA00022763"/>
    </source>
</evidence>
<dbReference type="Proteomes" id="UP000594001">
    <property type="component" value="Chromosome"/>
</dbReference>
<comment type="function">
    <text evidence="17">In addition to polymerase activity, this DNA polymerase exhibits 3'-5' and 5'-3' exonuclease activity.</text>
</comment>
<dbReference type="GO" id="GO:0008408">
    <property type="term" value="F:3'-5' exonuclease activity"/>
    <property type="evidence" value="ECO:0007669"/>
    <property type="project" value="UniProtKB-UniRule"/>
</dbReference>